<name>A0A381ZTM8_9ZZZZ</name>
<accession>A0A381ZTM8</accession>
<dbReference type="NCBIfam" id="TIGR03798">
    <property type="entry name" value="leader_Nif11"/>
    <property type="match status" value="1"/>
</dbReference>
<dbReference type="Pfam" id="PF07862">
    <property type="entry name" value="Nif11"/>
    <property type="match status" value="1"/>
</dbReference>
<gene>
    <name evidence="3" type="ORF">METZ01_LOCUS145460</name>
</gene>
<evidence type="ECO:0000256" key="1">
    <source>
        <dbReference type="SAM" id="MobiDB-lite"/>
    </source>
</evidence>
<sequence>MSKENLEQFINKIAENTELQSQLGEETDTDTLIALGAENGYEFSLEDFQGSTELSDEELDGVAGGRASISSDRINQAISTRSWMPLLKKTGNRLSFTTVEQMPINESASGNSNNMMPQSAPGCSFG</sequence>
<evidence type="ECO:0000259" key="2">
    <source>
        <dbReference type="Pfam" id="PF07862"/>
    </source>
</evidence>
<protein>
    <recommendedName>
        <fullName evidence="2">Nif11 domain-containing protein</fullName>
    </recommendedName>
</protein>
<feature type="domain" description="Nif11" evidence="2">
    <location>
        <begin position="1"/>
        <end position="48"/>
    </location>
</feature>
<organism evidence="3">
    <name type="scientific">marine metagenome</name>
    <dbReference type="NCBI Taxonomy" id="408172"/>
    <lineage>
        <taxon>unclassified sequences</taxon>
        <taxon>metagenomes</taxon>
        <taxon>ecological metagenomes</taxon>
    </lineage>
</organism>
<reference evidence="3" key="1">
    <citation type="submission" date="2018-05" db="EMBL/GenBank/DDBJ databases">
        <authorList>
            <person name="Lanie J.A."/>
            <person name="Ng W.-L."/>
            <person name="Kazmierczak K.M."/>
            <person name="Andrzejewski T.M."/>
            <person name="Davidsen T.M."/>
            <person name="Wayne K.J."/>
            <person name="Tettelin H."/>
            <person name="Glass J.I."/>
            <person name="Rusch D."/>
            <person name="Podicherti R."/>
            <person name="Tsui H.-C.T."/>
            <person name="Winkler M.E."/>
        </authorList>
    </citation>
    <scope>NUCLEOTIDE SEQUENCE</scope>
</reference>
<dbReference type="EMBL" id="UINC01022615">
    <property type="protein sequence ID" value="SVA92606.1"/>
    <property type="molecule type" value="Genomic_DNA"/>
</dbReference>
<proteinExistence type="predicted"/>
<dbReference type="InterPro" id="IPR022516">
    <property type="entry name" value="CHP03798_Ocin"/>
</dbReference>
<dbReference type="InterPro" id="IPR012903">
    <property type="entry name" value="Nif11"/>
</dbReference>
<dbReference type="AlphaFoldDB" id="A0A381ZTM8"/>
<feature type="region of interest" description="Disordered" evidence="1">
    <location>
        <begin position="104"/>
        <end position="126"/>
    </location>
</feature>
<feature type="compositionally biased region" description="Polar residues" evidence="1">
    <location>
        <begin position="104"/>
        <end position="117"/>
    </location>
</feature>
<evidence type="ECO:0000313" key="3">
    <source>
        <dbReference type="EMBL" id="SVA92606.1"/>
    </source>
</evidence>